<evidence type="ECO:0000259" key="4">
    <source>
        <dbReference type="PROSITE" id="PS51320"/>
    </source>
</evidence>
<evidence type="ECO:0000313" key="5">
    <source>
        <dbReference type="EMBL" id="MBX01575.1"/>
    </source>
</evidence>
<evidence type="ECO:0000256" key="2">
    <source>
        <dbReference type="RuleBase" id="RU369065"/>
    </source>
</evidence>
<dbReference type="Pfam" id="PF06200">
    <property type="entry name" value="tify"/>
    <property type="match status" value="1"/>
</dbReference>
<accession>A0A2P2K779</accession>
<comment type="domain">
    <text evidence="2">The jas domain is required for interaction with COI1.</text>
</comment>
<name>A0A2P2K779_RHIMU</name>
<sequence length="185" mass="19966">MEVELDPVKEVKPEAVQEEMKKQEQEQEQEQEQKAANHKASVATKGDDADLGSCRDDPDLSEKIGVRNSRLETMTTSAQDQLTIFYGGKVVVFDAIPAEKVREIMLIAAAAVVKPDDIKKTGSGSLASTPILTRTHSMQSTAGGLASPQAQLYPVDKSSLRNLQAGNAMPSLRSCSFSLTFSLSP</sequence>
<feature type="domain" description="Tify" evidence="4">
    <location>
        <begin position="75"/>
        <end position="110"/>
    </location>
</feature>
<dbReference type="AlphaFoldDB" id="A0A2P2K779"/>
<dbReference type="EMBL" id="GGEC01021092">
    <property type="protein sequence ID" value="MBX01576.1"/>
    <property type="molecule type" value="Transcribed_RNA"/>
</dbReference>
<feature type="compositionally biased region" description="Basic and acidic residues" evidence="3">
    <location>
        <begin position="1"/>
        <end position="35"/>
    </location>
</feature>
<feature type="region of interest" description="Disordered" evidence="3">
    <location>
        <begin position="1"/>
        <end position="61"/>
    </location>
</feature>
<dbReference type="InterPro" id="IPR040390">
    <property type="entry name" value="TIFY/JAZ"/>
</dbReference>
<evidence type="ECO:0000256" key="3">
    <source>
        <dbReference type="SAM" id="MobiDB-lite"/>
    </source>
</evidence>
<dbReference type="PANTHER" id="PTHR33077:SF61">
    <property type="entry name" value="PROTEIN TIFY 3A-RELATED"/>
    <property type="match status" value="1"/>
</dbReference>
<protein>
    <recommendedName>
        <fullName evidence="2">Protein TIFY</fullName>
    </recommendedName>
    <alternativeName>
        <fullName evidence="2">Jasmonate ZIM domain-containing protein</fullName>
    </alternativeName>
</protein>
<reference evidence="5" key="1">
    <citation type="submission" date="2018-02" db="EMBL/GenBank/DDBJ databases">
        <title>Rhizophora mucronata_Transcriptome.</title>
        <authorList>
            <person name="Meera S.P."/>
            <person name="Sreeshan A."/>
            <person name="Augustine A."/>
        </authorList>
    </citation>
    <scope>NUCLEOTIDE SEQUENCE</scope>
    <source>
        <tissue evidence="5">Leaf</tissue>
    </source>
</reference>
<comment type="similarity">
    <text evidence="1 2">Belongs to the TIFY/JAZ family.</text>
</comment>
<dbReference type="EMBL" id="GGEC01021091">
    <property type="protein sequence ID" value="MBX01575.1"/>
    <property type="molecule type" value="Transcribed_RNA"/>
</dbReference>
<feature type="compositionally biased region" description="Basic and acidic residues" evidence="3">
    <location>
        <begin position="45"/>
        <end position="61"/>
    </location>
</feature>
<comment type="subcellular location">
    <subcellularLocation>
        <location evidence="2">Nucleus</location>
    </subcellularLocation>
</comment>
<dbReference type="SMART" id="SM00979">
    <property type="entry name" value="TIFY"/>
    <property type="match status" value="1"/>
</dbReference>
<dbReference type="GO" id="GO:0005634">
    <property type="term" value="C:nucleus"/>
    <property type="evidence" value="ECO:0007669"/>
    <property type="project" value="UniProtKB-SubCell"/>
</dbReference>
<proteinExistence type="inferred from homology"/>
<dbReference type="PANTHER" id="PTHR33077">
    <property type="entry name" value="PROTEIN TIFY 4A-RELATED-RELATED"/>
    <property type="match status" value="1"/>
</dbReference>
<dbReference type="GO" id="GO:0009611">
    <property type="term" value="P:response to wounding"/>
    <property type="evidence" value="ECO:0007669"/>
    <property type="project" value="UniProtKB-UniRule"/>
</dbReference>
<dbReference type="GO" id="GO:2000022">
    <property type="term" value="P:regulation of jasmonic acid mediated signaling pathway"/>
    <property type="evidence" value="ECO:0007669"/>
    <property type="project" value="UniProtKB-UniRule"/>
</dbReference>
<dbReference type="GO" id="GO:0031347">
    <property type="term" value="P:regulation of defense response"/>
    <property type="evidence" value="ECO:0007669"/>
    <property type="project" value="UniProtKB-UniRule"/>
</dbReference>
<comment type="function">
    <text evidence="2">Repressor of jasmonate responses.</text>
</comment>
<dbReference type="PROSITE" id="PS51320">
    <property type="entry name" value="TIFY"/>
    <property type="match status" value="1"/>
</dbReference>
<organism evidence="5">
    <name type="scientific">Rhizophora mucronata</name>
    <name type="common">Asiatic mangrove</name>
    <dbReference type="NCBI Taxonomy" id="61149"/>
    <lineage>
        <taxon>Eukaryota</taxon>
        <taxon>Viridiplantae</taxon>
        <taxon>Streptophyta</taxon>
        <taxon>Embryophyta</taxon>
        <taxon>Tracheophyta</taxon>
        <taxon>Spermatophyta</taxon>
        <taxon>Magnoliopsida</taxon>
        <taxon>eudicotyledons</taxon>
        <taxon>Gunneridae</taxon>
        <taxon>Pentapetalae</taxon>
        <taxon>rosids</taxon>
        <taxon>fabids</taxon>
        <taxon>Malpighiales</taxon>
        <taxon>Rhizophoraceae</taxon>
        <taxon>Rhizophora</taxon>
    </lineage>
</organism>
<keyword evidence="2" id="KW-1184">Jasmonic acid signaling pathway</keyword>
<evidence type="ECO:0000256" key="1">
    <source>
        <dbReference type="ARBA" id="ARBA00008614"/>
    </source>
</evidence>
<keyword evidence="2" id="KW-0539">Nucleus</keyword>
<dbReference type="InterPro" id="IPR010399">
    <property type="entry name" value="Tify_dom"/>
</dbReference>